<reference evidence="1 2" key="1">
    <citation type="submission" date="2015-03" db="EMBL/GenBank/DDBJ databases">
        <authorList>
            <person name="Xie B.-B."/>
            <person name="Rong J.-C."/>
            <person name="Qin Q.-L."/>
            <person name="Zhang Y.-Z."/>
        </authorList>
    </citation>
    <scope>NUCLEOTIDE SEQUENCE [LARGE SCALE GENOMIC DNA]</scope>
    <source>
        <strain evidence="1 2">KMM 661</strain>
    </source>
</reference>
<evidence type="ECO:0000313" key="1">
    <source>
        <dbReference type="EMBL" id="ASM52845.1"/>
    </source>
</evidence>
<dbReference type="Proteomes" id="UP000198329">
    <property type="component" value="Chromosome I"/>
</dbReference>
<dbReference type="EMBL" id="CP011036">
    <property type="protein sequence ID" value="ASM52845.1"/>
    <property type="molecule type" value="Genomic_DNA"/>
</dbReference>
<organism evidence="1 2">
    <name type="scientific">Pseudoalteromonas nigrifaciens</name>
    <dbReference type="NCBI Taxonomy" id="28109"/>
    <lineage>
        <taxon>Bacteria</taxon>
        <taxon>Pseudomonadati</taxon>
        <taxon>Pseudomonadota</taxon>
        <taxon>Gammaproteobacteria</taxon>
        <taxon>Alteromonadales</taxon>
        <taxon>Pseudoalteromonadaceae</taxon>
        <taxon>Pseudoalteromonas</taxon>
    </lineage>
</organism>
<accession>A0AAC9UDT9</accession>
<dbReference type="AlphaFoldDB" id="A0AAC9UDT9"/>
<protein>
    <submittedName>
        <fullName evidence="1">Uncharacterized protein</fullName>
    </submittedName>
</protein>
<keyword evidence="2" id="KW-1185">Reference proteome</keyword>
<proteinExistence type="predicted"/>
<gene>
    <name evidence="1" type="ORF">PNIG_a0537</name>
</gene>
<name>A0AAC9UDT9_9GAMM</name>
<sequence length="43" mass="5013">MSNIGAFAQKHHAIPIDFTPFRRCIARLALSIHFYIHYFTSYG</sequence>
<dbReference type="KEGG" id="png:PNIG_a0537"/>
<evidence type="ECO:0000313" key="2">
    <source>
        <dbReference type="Proteomes" id="UP000198329"/>
    </source>
</evidence>